<sequence>MSQRKIKKIRAEEKIAQKASSEVAIEKHSIIEILRKNWVFMAIISLGIFLLFFNGLKGDFVSDDYATIINNSDIKSLKYFSGNVTPVVLTNFLIGNIFGVVPVAYHLFSVLFYILTCWLALIFLNFLTNEKISRITMLIFAVMPIHVEAVSWISGKPYLFIAFFLLFSSITFFKYLEEGKLRFLIYGAVSFLLAILADPPRPFSLFFIMGLYLVLVNKPSYWAKFKKILPYVLVLIAVAILMKISLITGRVNIVNSGYNQSESIFYNPLFQYPTGIPKYLQLMFFPVDLTLYHTMYVFPFWLNWSIFLSFFGLIFYFFFKHKLIFFSLMFFLVTLLPSMAPIKVSWLVAERYGYLPSLGVALFLGIIVDNLWKRNKYIAIGIVTVLLVPFSIRIIQRNIDWQTNHNLWVNTCQVSPNSHNAWNNIGDDYDKLKDYDNAVKGFTQSVLVKPNYADAYHNRANIFYKTGRLDLARESYNIAIQFSPGLYQTYLSLIQIDLMEGRADLALGHASKAVELQPNDPQAQYALGIVNAQIGQVERAKVIFQSILSVYPDYAPAKNALIQIAGFRVGSS</sequence>
<keyword evidence="2 3" id="KW-0802">TPR repeat</keyword>
<dbReference type="EMBL" id="LBTX01000023">
    <property type="protein sequence ID" value="KKQ48816.1"/>
    <property type="molecule type" value="Genomic_DNA"/>
</dbReference>
<dbReference type="InterPro" id="IPR019734">
    <property type="entry name" value="TPR_rpt"/>
</dbReference>
<keyword evidence="4" id="KW-0812">Transmembrane</keyword>
<feature type="transmembrane region" description="Helical" evidence="4">
    <location>
        <begin position="203"/>
        <end position="221"/>
    </location>
</feature>
<dbReference type="SMART" id="SM00028">
    <property type="entry name" value="TPR"/>
    <property type="match status" value="4"/>
</dbReference>
<dbReference type="PANTHER" id="PTHR44227:SF3">
    <property type="entry name" value="PROTEIN O-MANNOSYL-TRANSFERASE TMTC4"/>
    <property type="match status" value="1"/>
</dbReference>
<feature type="transmembrane region" description="Helical" evidence="4">
    <location>
        <begin position="377"/>
        <end position="395"/>
    </location>
</feature>
<evidence type="ECO:0000256" key="2">
    <source>
        <dbReference type="ARBA" id="ARBA00022803"/>
    </source>
</evidence>
<gene>
    <name evidence="5" type="ORF">US68_C0023G0001</name>
</gene>
<evidence type="ECO:0000313" key="6">
    <source>
        <dbReference type="Proteomes" id="UP000034231"/>
    </source>
</evidence>
<keyword evidence="4" id="KW-0472">Membrane</keyword>
<comment type="caution">
    <text evidence="5">The sequence shown here is derived from an EMBL/GenBank/DDBJ whole genome shotgun (WGS) entry which is preliminary data.</text>
</comment>
<dbReference type="PROSITE" id="PS50005">
    <property type="entry name" value="TPR"/>
    <property type="match status" value="3"/>
</dbReference>
<dbReference type="Gene3D" id="1.25.40.10">
    <property type="entry name" value="Tetratricopeptide repeat domain"/>
    <property type="match status" value="1"/>
</dbReference>
<keyword evidence="4" id="KW-1133">Transmembrane helix</keyword>
<feature type="transmembrane region" description="Helical" evidence="4">
    <location>
        <begin position="354"/>
        <end position="372"/>
    </location>
</feature>
<keyword evidence="1" id="KW-0677">Repeat</keyword>
<evidence type="ECO:0000256" key="3">
    <source>
        <dbReference type="PROSITE-ProRule" id="PRU00339"/>
    </source>
</evidence>
<feature type="transmembrane region" description="Helical" evidence="4">
    <location>
        <begin position="135"/>
        <end position="153"/>
    </location>
</feature>
<feature type="repeat" description="TPR" evidence="3">
    <location>
        <begin position="521"/>
        <end position="554"/>
    </location>
</feature>
<dbReference type="Pfam" id="PF14559">
    <property type="entry name" value="TPR_19"/>
    <property type="match status" value="1"/>
</dbReference>
<feature type="repeat" description="TPR" evidence="3">
    <location>
        <begin position="419"/>
        <end position="452"/>
    </location>
</feature>
<feature type="transmembrane region" description="Helical" evidence="4">
    <location>
        <begin position="103"/>
        <end position="128"/>
    </location>
</feature>
<evidence type="ECO:0000313" key="5">
    <source>
        <dbReference type="EMBL" id="KKQ48816.1"/>
    </source>
</evidence>
<feature type="transmembrane region" description="Helical" evidence="4">
    <location>
        <begin position="159"/>
        <end position="176"/>
    </location>
</feature>
<proteinExistence type="predicted"/>
<dbReference type="PANTHER" id="PTHR44227">
    <property type="match status" value="1"/>
</dbReference>
<protein>
    <submittedName>
        <fullName evidence="5">Uncharacterized protein</fullName>
    </submittedName>
</protein>
<dbReference type="SUPFAM" id="SSF48452">
    <property type="entry name" value="TPR-like"/>
    <property type="match status" value="1"/>
</dbReference>
<dbReference type="AlphaFoldDB" id="A0A0G0L812"/>
<feature type="transmembrane region" description="Helical" evidence="4">
    <location>
        <begin position="323"/>
        <end position="342"/>
    </location>
</feature>
<organism evidence="5 6">
    <name type="scientific">Candidatus Shapirobacteria bacterium GW2011_GWE1_38_10</name>
    <dbReference type="NCBI Taxonomy" id="1618488"/>
    <lineage>
        <taxon>Bacteria</taxon>
        <taxon>Candidatus Shapironibacteriota</taxon>
    </lineage>
</organism>
<feature type="transmembrane region" description="Helical" evidence="4">
    <location>
        <begin position="296"/>
        <end position="318"/>
    </location>
</feature>
<dbReference type="Proteomes" id="UP000034231">
    <property type="component" value="Unassembled WGS sequence"/>
</dbReference>
<evidence type="ECO:0000256" key="4">
    <source>
        <dbReference type="SAM" id="Phobius"/>
    </source>
</evidence>
<name>A0A0G0L812_9BACT</name>
<dbReference type="InterPro" id="IPR052346">
    <property type="entry name" value="O-mannosyl-transferase_TMTC"/>
</dbReference>
<accession>A0A0G0L812</accession>
<reference evidence="5 6" key="1">
    <citation type="journal article" date="2015" name="Nature">
        <title>rRNA introns, odd ribosomes, and small enigmatic genomes across a large radiation of phyla.</title>
        <authorList>
            <person name="Brown C.T."/>
            <person name="Hug L.A."/>
            <person name="Thomas B.C."/>
            <person name="Sharon I."/>
            <person name="Castelle C.J."/>
            <person name="Singh A."/>
            <person name="Wilkins M.J."/>
            <person name="Williams K.H."/>
            <person name="Banfield J.F."/>
        </authorList>
    </citation>
    <scope>NUCLEOTIDE SEQUENCE [LARGE SCALE GENOMIC DNA]</scope>
</reference>
<evidence type="ECO:0000256" key="1">
    <source>
        <dbReference type="ARBA" id="ARBA00022737"/>
    </source>
</evidence>
<feature type="transmembrane region" description="Helical" evidence="4">
    <location>
        <begin position="37"/>
        <end position="56"/>
    </location>
</feature>
<dbReference type="InterPro" id="IPR011990">
    <property type="entry name" value="TPR-like_helical_dom_sf"/>
</dbReference>
<feature type="transmembrane region" description="Helical" evidence="4">
    <location>
        <begin position="181"/>
        <end position="197"/>
    </location>
</feature>
<dbReference type="Pfam" id="PF13432">
    <property type="entry name" value="TPR_16"/>
    <property type="match status" value="1"/>
</dbReference>
<feature type="repeat" description="TPR" evidence="3">
    <location>
        <begin position="453"/>
        <end position="486"/>
    </location>
</feature>
<feature type="transmembrane region" description="Helical" evidence="4">
    <location>
        <begin position="228"/>
        <end position="248"/>
    </location>
</feature>